<dbReference type="Gene3D" id="1.25.40.270">
    <property type="entry name" value="Vacuolar protein sorting-associated protein vta1"/>
    <property type="match status" value="1"/>
</dbReference>
<comment type="caution">
    <text evidence="5">The sequence shown here is derived from an EMBL/GenBank/DDBJ whole genome shotgun (WGS) entry which is preliminary data.</text>
</comment>
<dbReference type="GO" id="GO:0012505">
    <property type="term" value="C:endomembrane system"/>
    <property type="evidence" value="ECO:0007669"/>
    <property type="project" value="UniProtKB-SubCell"/>
</dbReference>
<dbReference type="AlphaFoldDB" id="A0AAW2WUH8"/>
<dbReference type="PANTHER" id="PTHR12741">
    <property type="entry name" value="LYST-INTERACTING PROTEIN LIP5 DOPAMINE RESPONSIVE PROTEIN DRG-1"/>
    <property type="match status" value="1"/>
</dbReference>
<organism evidence="5">
    <name type="scientific">Sesamum latifolium</name>
    <dbReference type="NCBI Taxonomy" id="2727402"/>
    <lineage>
        <taxon>Eukaryota</taxon>
        <taxon>Viridiplantae</taxon>
        <taxon>Streptophyta</taxon>
        <taxon>Embryophyta</taxon>
        <taxon>Tracheophyta</taxon>
        <taxon>Spermatophyta</taxon>
        <taxon>Magnoliopsida</taxon>
        <taxon>eudicotyledons</taxon>
        <taxon>Gunneridae</taxon>
        <taxon>Pentapetalae</taxon>
        <taxon>asterids</taxon>
        <taxon>lamiids</taxon>
        <taxon>Lamiales</taxon>
        <taxon>Pedaliaceae</taxon>
        <taxon>Sesamum</taxon>
    </lineage>
</organism>
<dbReference type="InterPro" id="IPR026899">
    <property type="entry name" value="FKS1-like_dom1"/>
</dbReference>
<feature type="domain" description="1,3-beta-glucan synthase component FKS1-like" evidence="4">
    <location>
        <begin position="269"/>
        <end position="356"/>
    </location>
</feature>
<dbReference type="InterPro" id="IPR039431">
    <property type="entry name" value="Vta1/CALS_N"/>
</dbReference>
<dbReference type="EMBL" id="JACGWN010000007">
    <property type="protein sequence ID" value="KAL0443745.1"/>
    <property type="molecule type" value="Genomic_DNA"/>
</dbReference>
<reference evidence="5" key="2">
    <citation type="journal article" date="2024" name="Plant">
        <title>Genomic evolution and insights into agronomic trait innovations of Sesamum species.</title>
        <authorList>
            <person name="Miao H."/>
            <person name="Wang L."/>
            <person name="Qu L."/>
            <person name="Liu H."/>
            <person name="Sun Y."/>
            <person name="Le M."/>
            <person name="Wang Q."/>
            <person name="Wei S."/>
            <person name="Zheng Y."/>
            <person name="Lin W."/>
            <person name="Duan Y."/>
            <person name="Cao H."/>
            <person name="Xiong S."/>
            <person name="Wang X."/>
            <person name="Wei L."/>
            <person name="Li C."/>
            <person name="Ma Q."/>
            <person name="Ju M."/>
            <person name="Zhao R."/>
            <person name="Li G."/>
            <person name="Mu C."/>
            <person name="Tian Q."/>
            <person name="Mei H."/>
            <person name="Zhang T."/>
            <person name="Gao T."/>
            <person name="Zhang H."/>
        </authorList>
    </citation>
    <scope>NUCLEOTIDE SEQUENCE</scope>
    <source>
        <strain evidence="5">KEN1</strain>
    </source>
</reference>
<evidence type="ECO:0000259" key="4">
    <source>
        <dbReference type="SMART" id="SM01205"/>
    </source>
</evidence>
<evidence type="ECO:0000256" key="3">
    <source>
        <dbReference type="SAM" id="MobiDB-lite"/>
    </source>
</evidence>
<proteinExistence type="predicted"/>
<keyword evidence="2" id="KW-0472">Membrane</keyword>
<gene>
    <name evidence="5" type="ORF">Slati_2097200</name>
</gene>
<dbReference type="Pfam" id="PF04652">
    <property type="entry name" value="Vta1"/>
    <property type="match status" value="1"/>
</dbReference>
<dbReference type="GO" id="GO:0005886">
    <property type="term" value="C:plasma membrane"/>
    <property type="evidence" value="ECO:0007669"/>
    <property type="project" value="TreeGrafter"/>
</dbReference>
<evidence type="ECO:0000256" key="1">
    <source>
        <dbReference type="ARBA" id="ARBA00004308"/>
    </source>
</evidence>
<dbReference type="Pfam" id="PF14288">
    <property type="entry name" value="FKS1_dom1"/>
    <property type="match status" value="1"/>
</dbReference>
<dbReference type="PANTHER" id="PTHR12741:SF16">
    <property type="entry name" value="CALLOSE SYNTHASE 7"/>
    <property type="match status" value="1"/>
</dbReference>
<comment type="subcellular location">
    <subcellularLocation>
        <location evidence="1">Endomembrane system</location>
    </subcellularLocation>
</comment>
<accession>A0AAW2WUH8</accession>
<feature type="region of interest" description="Disordered" evidence="3">
    <location>
        <begin position="1"/>
        <end position="23"/>
    </location>
</feature>
<dbReference type="GO" id="GO:0003843">
    <property type="term" value="F:1,3-beta-D-glucan synthase activity"/>
    <property type="evidence" value="ECO:0007669"/>
    <property type="project" value="TreeGrafter"/>
</dbReference>
<evidence type="ECO:0000256" key="2">
    <source>
        <dbReference type="ARBA" id="ARBA00023136"/>
    </source>
</evidence>
<reference evidence="5" key="1">
    <citation type="submission" date="2020-06" db="EMBL/GenBank/DDBJ databases">
        <authorList>
            <person name="Li T."/>
            <person name="Hu X."/>
            <person name="Zhang T."/>
            <person name="Song X."/>
            <person name="Zhang H."/>
            <person name="Dai N."/>
            <person name="Sheng W."/>
            <person name="Hou X."/>
            <person name="Wei L."/>
        </authorList>
    </citation>
    <scope>NUCLEOTIDE SEQUENCE</scope>
    <source>
        <strain evidence="5">KEN1</strain>
        <tissue evidence="5">Leaf</tissue>
    </source>
</reference>
<sequence>MASSSGTKDGVGPPRSLSRRMTRAPTMLDPADDSAAVDSELVPSSLASIAPILRVANEVEKENPRVAYLCRFHAFEKAHRMDPTSSGRGVRQFKTYLLHRLEREEEETKPILAKNDPREIQKYYQMFYEKNIREGQYTKKPEEMAKIYQIATVLYDVLRTVVPSSKLDDETQRYAKDVEEKKEQYEHYNILPLYAIGVKPAIMELPEIKAALRAIRNVDNLPSFHMPEGKERPVNDILEWLALRFGFQKGNVANQREHLILLLANMDVRKKNLQEYEHMANEMYGTLFANVQHVTGGTYQTEPREESFLKDVVTPIYEVMQKEARRNKGGKASHSAWRNYDDLMNTFGMRSVLSWGGLWIEKLIFSCIQM</sequence>
<dbReference type="InterPro" id="IPR023175">
    <property type="entry name" value="Vta1/CALS_N_sf"/>
</dbReference>
<dbReference type="SMART" id="SM01205">
    <property type="entry name" value="FKS1_dom1"/>
    <property type="match status" value="1"/>
</dbReference>
<evidence type="ECO:0000313" key="5">
    <source>
        <dbReference type="EMBL" id="KAL0443745.1"/>
    </source>
</evidence>
<protein>
    <submittedName>
        <fullName evidence="5">Callose synthase 6</fullName>
    </submittedName>
</protein>
<name>A0AAW2WUH8_9LAMI</name>